<evidence type="ECO:0000313" key="6">
    <source>
        <dbReference type="Proteomes" id="UP001250858"/>
    </source>
</evidence>
<evidence type="ECO:0000256" key="4">
    <source>
        <dbReference type="SAM" id="MobiDB-lite"/>
    </source>
</evidence>
<proteinExistence type="predicted"/>
<evidence type="ECO:0000313" key="5">
    <source>
        <dbReference type="EMBL" id="WMX48367.1"/>
    </source>
</evidence>
<keyword evidence="6" id="KW-1185">Reference proteome</keyword>
<reference evidence="5 6" key="1">
    <citation type="submission" date="2023-09" db="EMBL/GenBank/DDBJ databases">
        <title>Complete genome of Streptomyces roseicoloratus T14.</title>
        <authorList>
            <person name="Bashizi T."/>
            <person name="Kim M.-J."/>
            <person name="Lee G."/>
            <person name="Tagele S.B."/>
            <person name="Shin J.-H."/>
        </authorList>
    </citation>
    <scope>NUCLEOTIDE SEQUENCE [LARGE SCALE GENOMIC DNA]</scope>
    <source>
        <strain evidence="5 6">T14</strain>
    </source>
</reference>
<keyword evidence="3 5" id="KW-0808">Transferase</keyword>
<dbReference type="EMBL" id="CP133762">
    <property type="protein sequence ID" value="WMX48367.1"/>
    <property type="molecule type" value="Genomic_DNA"/>
</dbReference>
<sequence length="367" mass="39937">MSTFPRRPRVLLLTGGPLDGADGAGVRLASDVLGVLTDVEFTWFTRWPHRRGRPPPHPYGGHAVPMPSRDGGPRTPERVQSVLGGAVYARRCDLVHAFLTIGRAFPAFSWLRPLLLGARPVVHTLPGVTEPALLPRTRPLGTTVALSESMARRLRAADFGDVRVIPPMLPLEHWPSRPRPRGLPVVLYAGRHDPAGGAETAIDAAAEAVRAGAEFRLVLAMRGRPGQDLHSREEALRERAGAAGLRDVEVRGYVPDMPELIASAHVLLFPPTAIGGRSDIPLIVLEALATGRPVILSDLPQFADFGNAVLRAPAGDARRTGQQLLWLLDQPRSWDVLAERGRTAVEERFGPERFAARYAALYRELLA</sequence>
<dbReference type="PANTHER" id="PTHR12526:SF510">
    <property type="entry name" value="D-INOSITOL 3-PHOSPHATE GLYCOSYLTRANSFERASE"/>
    <property type="match status" value="1"/>
</dbReference>
<gene>
    <name evidence="5" type="ORF">RGF97_31160</name>
</gene>
<evidence type="ECO:0000256" key="2">
    <source>
        <dbReference type="ARBA" id="ARBA00022676"/>
    </source>
</evidence>
<dbReference type="GO" id="GO:0016757">
    <property type="term" value="F:glycosyltransferase activity"/>
    <property type="evidence" value="ECO:0007669"/>
    <property type="project" value="UniProtKB-KW"/>
</dbReference>
<dbReference type="Gene3D" id="3.40.50.2000">
    <property type="entry name" value="Glycogen Phosphorylase B"/>
    <property type="match status" value="2"/>
</dbReference>
<dbReference type="Proteomes" id="UP001250858">
    <property type="component" value="Chromosome"/>
</dbReference>
<accession>A0ABY9S1Q3</accession>
<organism evidence="5 6">
    <name type="scientific">Streptomyces roseicoloratus</name>
    <dbReference type="NCBI Taxonomy" id="2508722"/>
    <lineage>
        <taxon>Bacteria</taxon>
        <taxon>Bacillati</taxon>
        <taxon>Actinomycetota</taxon>
        <taxon>Actinomycetes</taxon>
        <taxon>Kitasatosporales</taxon>
        <taxon>Streptomycetaceae</taxon>
        <taxon>Streptomyces</taxon>
    </lineage>
</organism>
<dbReference type="PANTHER" id="PTHR12526">
    <property type="entry name" value="GLYCOSYLTRANSFERASE"/>
    <property type="match status" value="1"/>
</dbReference>
<dbReference type="RefSeq" id="WP_128979298.1">
    <property type="nucleotide sequence ID" value="NZ_CP133762.1"/>
</dbReference>
<dbReference type="Pfam" id="PF13692">
    <property type="entry name" value="Glyco_trans_1_4"/>
    <property type="match status" value="1"/>
</dbReference>
<feature type="region of interest" description="Disordered" evidence="4">
    <location>
        <begin position="52"/>
        <end position="76"/>
    </location>
</feature>
<dbReference type="SUPFAM" id="SSF53756">
    <property type="entry name" value="UDP-Glycosyltransferase/glycogen phosphorylase"/>
    <property type="match status" value="1"/>
</dbReference>
<name>A0ABY9S1Q3_9ACTN</name>
<dbReference type="CDD" id="cd03801">
    <property type="entry name" value="GT4_PimA-like"/>
    <property type="match status" value="1"/>
</dbReference>
<evidence type="ECO:0000256" key="3">
    <source>
        <dbReference type="ARBA" id="ARBA00022679"/>
    </source>
</evidence>
<protein>
    <recommendedName>
        <fullName evidence="1">D-inositol 3-phosphate glycosyltransferase</fullName>
    </recommendedName>
</protein>
<evidence type="ECO:0000256" key="1">
    <source>
        <dbReference type="ARBA" id="ARBA00021292"/>
    </source>
</evidence>
<keyword evidence="2 5" id="KW-0328">Glycosyltransferase</keyword>